<dbReference type="Pfam" id="PF02259">
    <property type="entry name" value="FAT"/>
    <property type="match status" value="1"/>
</dbReference>
<dbReference type="InterPro" id="IPR018936">
    <property type="entry name" value="PI3/4_kinase_CS"/>
</dbReference>
<keyword evidence="5" id="KW-0067">ATP-binding</keyword>
<dbReference type="InterPro" id="IPR000403">
    <property type="entry name" value="PI3/4_kinase_cat_dom"/>
</dbReference>
<evidence type="ECO:0000256" key="2">
    <source>
        <dbReference type="ARBA" id="ARBA00022679"/>
    </source>
</evidence>
<evidence type="ECO:0000256" key="3">
    <source>
        <dbReference type="ARBA" id="ARBA00022741"/>
    </source>
</evidence>
<feature type="region of interest" description="Disordered" evidence="7">
    <location>
        <begin position="4229"/>
        <end position="4248"/>
    </location>
</feature>
<dbReference type="GO" id="GO:0005737">
    <property type="term" value="C:cytoplasm"/>
    <property type="evidence" value="ECO:0007669"/>
    <property type="project" value="TreeGrafter"/>
</dbReference>
<dbReference type="SUPFAM" id="SSF48371">
    <property type="entry name" value="ARM repeat"/>
    <property type="match status" value="3"/>
</dbReference>
<dbReference type="InterPro" id="IPR011009">
    <property type="entry name" value="Kinase-like_dom_sf"/>
</dbReference>
<dbReference type="GO" id="GO:0031932">
    <property type="term" value="C:TORC2 complex"/>
    <property type="evidence" value="ECO:0007669"/>
    <property type="project" value="TreeGrafter"/>
</dbReference>
<dbReference type="Pfam" id="PF00454">
    <property type="entry name" value="PI3_PI4_kinase"/>
    <property type="match status" value="1"/>
</dbReference>
<dbReference type="InterPro" id="IPR011990">
    <property type="entry name" value="TPR-like_helical_dom_sf"/>
</dbReference>
<dbReference type="GO" id="GO:0031931">
    <property type="term" value="C:TORC1 complex"/>
    <property type="evidence" value="ECO:0007669"/>
    <property type="project" value="TreeGrafter"/>
</dbReference>
<feature type="region of interest" description="Disordered" evidence="7">
    <location>
        <begin position="1598"/>
        <end position="1621"/>
    </location>
</feature>
<dbReference type="Gene3D" id="1.10.1070.11">
    <property type="entry name" value="Phosphatidylinositol 3-/4-kinase, catalytic domain"/>
    <property type="match status" value="1"/>
</dbReference>
<dbReference type="InterPro" id="IPR003152">
    <property type="entry name" value="FATC_dom"/>
</dbReference>
<protein>
    <recommendedName>
        <fullName evidence="1">non-specific serine/threonine protein kinase</fullName>
        <ecNumber evidence="1">2.7.11.1</ecNumber>
    </recommendedName>
</protein>
<dbReference type="InterPro" id="IPR050517">
    <property type="entry name" value="DDR_Repair_Kinase"/>
</dbReference>
<feature type="region of interest" description="Disordered" evidence="7">
    <location>
        <begin position="532"/>
        <end position="555"/>
    </location>
</feature>
<feature type="region of interest" description="Disordered" evidence="7">
    <location>
        <begin position="3248"/>
        <end position="3279"/>
    </location>
</feature>
<dbReference type="PROSITE" id="PS51190">
    <property type="entry name" value="FATC"/>
    <property type="match status" value="1"/>
</dbReference>
<evidence type="ECO:0000256" key="7">
    <source>
        <dbReference type="SAM" id="MobiDB-lite"/>
    </source>
</evidence>
<keyword evidence="2" id="KW-0808">Transferase</keyword>
<evidence type="ECO:0000256" key="1">
    <source>
        <dbReference type="ARBA" id="ARBA00012513"/>
    </source>
</evidence>
<feature type="coiled-coil region" evidence="6">
    <location>
        <begin position="334"/>
        <end position="368"/>
    </location>
</feature>
<dbReference type="GO" id="GO:0005524">
    <property type="term" value="F:ATP binding"/>
    <property type="evidence" value="ECO:0007669"/>
    <property type="project" value="UniProtKB-KW"/>
</dbReference>
<organism evidence="10 11">
    <name type="scientific">Streblomastix strix</name>
    <dbReference type="NCBI Taxonomy" id="222440"/>
    <lineage>
        <taxon>Eukaryota</taxon>
        <taxon>Metamonada</taxon>
        <taxon>Preaxostyla</taxon>
        <taxon>Oxymonadida</taxon>
        <taxon>Streblomastigidae</taxon>
        <taxon>Streblomastix</taxon>
    </lineage>
</organism>
<dbReference type="SUPFAM" id="SSF56112">
    <property type="entry name" value="Protein kinase-like (PK-like)"/>
    <property type="match status" value="1"/>
</dbReference>
<dbReference type="GO" id="GO:0016242">
    <property type="term" value="P:negative regulation of macroautophagy"/>
    <property type="evidence" value="ECO:0007669"/>
    <property type="project" value="TreeGrafter"/>
</dbReference>
<dbReference type="SMART" id="SM00146">
    <property type="entry name" value="PI3Kc"/>
    <property type="match status" value="1"/>
</dbReference>
<dbReference type="PANTHER" id="PTHR11139:SF9">
    <property type="entry name" value="SERINE_THREONINE-PROTEIN KINASE MTOR"/>
    <property type="match status" value="1"/>
</dbReference>
<accession>A0A5J4X7K3</accession>
<comment type="caution">
    <text evidence="10">The sequence shown here is derived from an EMBL/GenBank/DDBJ whole genome shotgun (WGS) entry which is preliminary data.</text>
</comment>
<dbReference type="PROSITE" id="PS50290">
    <property type="entry name" value="PI3_4_KINASE_3"/>
    <property type="match status" value="1"/>
</dbReference>
<feature type="compositionally biased region" description="Polar residues" evidence="7">
    <location>
        <begin position="2631"/>
        <end position="2653"/>
    </location>
</feature>
<evidence type="ECO:0000313" key="10">
    <source>
        <dbReference type="EMBL" id="KAA6403187.1"/>
    </source>
</evidence>
<feature type="region of interest" description="Disordered" evidence="7">
    <location>
        <begin position="3386"/>
        <end position="3406"/>
    </location>
</feature>
<feature type="domain" description="PI3K/PI4K catalytic" evidence="8">
    <location>
        <begin position="3920"/>
        <end position="4242"/>
    </location>
</feature>
<evidence type="ECO:0000313" key="11">
    <source>
        <dbReference type="Proteomes" id="UP000324800"/>
    </source>
</evidence>
<dbReference type="InterPro" id="IPR036940">
    <property type="entry name" value="PI3/4_kinase_cat_sf"/>
</dbReference>
<feature type="coiled-coil region" evidence="6">
    <location>
        <begin position="414"/>
        <end position="441"/>
    </location>
</feature>
<evidence type="ECO:0000259" key="9">
    <source>
        <dbReference type="PROSITE" id="PS51190"/>
    </source>
</evidence>
<sequence>MMNPLRTIGAKPLADIREDVLRIIEDNPKADFLSMIQQSQQSNDVNFQQAALIATEILTIRNDVLSFSSVRSFLEVCLKSEHLEIVKCSAETIASIVKDNLGAAEFVDTLVSDTLNFLQNHLIQHQMHKSNQTFNQIQTREENQKNQEEKLRKNASLVLLEQLSRKAKAQFVKYLDATINIMWAFLQKDEIMVHPDASKCFGECMRQEEQRDSERTRQRFQAYIDRLHDTSVRDKLNVIRLHGGLLALGEMLKLKYVRRHLKMDRIIEIINNLKNTNLAAVRHALIHILPPFALAFRAGVAIRCITECMNILLATAENDLLSQRSTFTIFPQLVKNLVETRRIMQLKLQDLEQEQQEYKGHSHNEQKQSQMIISLNDYVNDIDQIDLRENDQLNSNKIAYKNSYHQLLNNDPYLDESTQKIENLKNEIKMLTSTIKAFSQGIMQVIVSVLTKQRNSSQSQLAFDCLREIVETLPNELTLSEVILDAVFRAPLGKKFCSTLSTICKHFPHLLPSVQTRLLIQIYEILAPNLSSSSNNENESRGIRKGDSSQSSVINGGQNINQYQKQISGIDEIPLIQRIHLPMVIAFPVTQLGAKQYNRQAQTRPSNISANQSGYNKYQGNIAGRNNQYIPIPDNCTQQTELCIACVIKGSSSISQCTCTESQIPGLLDVRCHILHPTIQSDQYNEVQPYQDNIQTPTSITLSRAITAQQQTQEQRQMLYSLLMQHQAEASALQELIQKFVFGQNLDEDNTTNQYDGLFDNQQGAFDINSILNRQQDFNQTGGMIMSDQNKYQGLGPFRQQMSALKLNRQRSEINISNKNLQSSNSQLSLSNPQGIAKFNQRSSRDDITNRLVCEALYILANFDFSGHYLAHYLWDIVCPYLLHHTAEVRLRCVQACTKLVNPVVQNQINVLTKSSNMSEFKKTENVGKRAYLVIMRTISRMLLVVMNTDPDAEVRLNVLKDLGKKFEQFTMLFEKIEKYLLPLLNDENSEIKRMTMNILSRITSNQEGVIHQRFRQLLDSALTQFSLQTQHKNQMKMLAQHIVHIIHDAPTIASSQVQRIVQVFKPTLVLHTSDITRITLDGLGELARVSWSNLDQYYNDLAKPIISLLIHFVAIEPATAQTVGSSQTYLIHSALRTLGIIIQATGVVVSPLSQFPQLLPTLLAFLLRPSSMQLFKEAFRLIGIIGPISPLNASKILALSSPTTVPHQDEDHIHCILTLKNPNADIDGVDEDEQEEEIIDNQSEADNEADNQDSEQLFNVYEGQGVQKPVALESNSYLNPFSRSESAEQVLVAHEEQQEGINALWTQQLAEQRTITQKIRKRRLNDCSYAITSILLRQLRGTFERGNMIHSEFLLSTLLWIASVDSSPFQGVGSLVKRTARLIISIAKDASELLINQNLNTFSAPSEKGIFDQNEQQQTNENSFSTHELTQAQQLGTQKTTAPTSVMICCIFRLLALFVKEYTIEMSSSVDAMIQMMKSNWTIYFLDVVPLFEQMFYSYDRFRDSLPQFMPHIVEMLQHPHSVLRLASLFTLAVIANHVDVSTFLTPILRSTIRMLPLRCVLEDCFHHHSFIQLKNIRVKQIDEMIKLNMEQMNIDDDQQNENKKKEGENNSKQSDYTNSKSDYQNYLQQRRAKLQKDQLHRQKSKLTESEAVPVQYSLNDIVKQHINFVSEIANIPETISQGSTIARHLDQFTLPPVNPFAFALKCFRLIQRLPCASVAQRIHEDKLSKEVNSLRTMSLTPQTFELMAGSANIPMSLSPYDTPQSTPFSMIPTQSPSPLQFISQYPQRIVLKQYSTQTPILTVDQLGPGNTQVEDETIYLFFHKRVQQQQTIQQIHQTQALQSELNSAKGTQIHNPQPHVPQTGSPYVIINPSPHPQTPQGRIQNIQNSTQPIHTQLGIQQQGIMSGQSHNLGIANQGYNAQKNIGFGQVYGASTIASSQIGVGLHNPSILLTQGHSPAVNYGQSLVQPFSNSPVSLVGSSVGVGSYGAQQYNPSNLIYQQQQQQQYQQNSTARPVSEDGYSYADLFIIEHIIQILVALAHQTGHAQNIAQQAKFFGSNQEGIKTLGEENSSNISSLSKDIYMSKVGITLSQSTWQIDNDDEQTNINDRNEIGSKMSLLPLQYHHHLRNQLLTEDDSFYGIWVPGMKKPNNRSTESVTRLIEVNEQNPQVATEAKNVLLQMIEHAMIMEGRESQGILQIITTRIVASIQGQNKLCNLCNNGDDLNQYSQEGEKEYIISRNILLNKSNISIPNTASLLSILQPTTEYIDPYTSKVTLKSQSLTSIQSMSKINQLSLQTFTLAGSQPSLLGLGLGYSFSQAYKALSINDSHSYQRGLWGISGSGARPLPPFIIEEEVEQQRKLVLPEEQSPIIQPSEQSLAQQQREYIAQVLFNNFKTEDISAAFECKHCRTKEDIIEHQRNFTFKLINSSHLPAIILAYSCAINIHSLLPQLLPHAFAAMWDCLKKKDANNQLDIIIQYLEELLDKPQLPIEVGMAILKLDEHMERRETPILFNLDLLSLIAHKCQMLPASLRYKELATIGRINLNPNTQFPVWHSLISTRVGDQYCTASELYFQSNDQPQIEDQYNVVPIPTIEIDSQNQKQQETVYSHIRNKSRIEEDWESSPEGSYFKQSNIPANSNSPDLLPTTTPSNFDKKSNYEQPDLNNENDGHIMALLQLNEQLREKNASEGIVQFGEELLQSEVDAWKHEKMRNWDEAEKLYRHHLDNDIYSKQSSFTTISQQIPSKIIDKQIPQSSSPTQQIVQQGISEVAPTQWQRKLMGLVRCLMHLGEGEEVLRIAMLYLRTVAGDAKRKLATYGAQVAMHLHQFDQLKELIDMMDIEQADRGFYLGILSAHRQQEKVMLQALDESREWIRPQLGVMGSFHSSTAYIGSNNVIYSQPKTINNELTEDGQQYEIDQERSATGMMEMIAAMGPSGYDRAYSTIVKAQQLIEVEEVGQCINQLNGRDLGTFLYGDNSSSISKSISSHSMSESSSTQSALNTSSQIISLSQISNEQLHRIERLSQMWLQRMDASEPDPLASLDFNTLHSMIFPSEQFLLYKETNTTNNSTHSMPVVDTTVSLQSSMDTDSFAAEAIKFATKSWGKFAAICRRAGQNKLATRMLLRLMNIGGKTPNQIKTSDTTQSSKLSNDLGSENIHRTQLLSHDRRFIRELGKDEPIPEGVRVEFQHIFIKDLLANRKTEEAQKRLDILIQQTEGKKLSSKLWVHKGRILRNKQQVIHEDIKEREKLREKDHDGQQGSSVNNGQGEEKLKRWGDRRNDQETETKLLQEASNCFLKATQLQPEWHKAWHRLAKCYVELLKSQKRYEFAKQQTFNESNGNVVENLLDQKIKEILLPFRKMTPSYSFVNIDQFETLLDRRTVDIAKKDGNTSTSRQDDTNVPDTQPSNRIMIMQDPREIEDQLNEVKDESLLSALKWIKLLYRTFEAFTNSIIFYPKVPLQDSLRMMTFLQNNHDIFVIDSLGDAFIEMTNKKEGIWLNVLPQIIANLDLEIPVRNQLHEVLANISLTHPDAIMFPLIVASKSENSLRKEISSEVLSKMMNGSSRRALMDAHMISHELIKLVVTIEEYWCWKLNETYGYYLQIKNIDQSYKDLQKLFEFNDEIMKSHSFALQAILDMQEKDQERVDGILFKYPMLNKLVDLHVQYKGIITENLDNQEQNSPVLQNSQSAVLQQLNTATKVVVPSPLANKNNVDIHQLQQSASLHHFISSTISQSRILNANQVKVHQSKMIQTKAGYKEVFPERIFSAMGNSVDISQLSEIELEDIIIHFGFQLLTQPEYKFFEKYQQQLSAPKQDADNYSQTKMKAFFEEAWGKFNPIHQQLDEDSRFLSIDTKEYSPVLYHKTNYQLAMPGTVAESILRLQRQSSYADNASEQHILNQTTTTLDQQSLIMSQQRVCVHHVNRIMPVNASKQRPRFLKALGTDGLWYFFLLKGREDLRLDERIMQLFHLLNTIFESDRMLQNLVIRRYPVIPLAPLVGLVGILNNHDTFASFVNEYRQEHNMIDIERNMIGELLGLQDLSGNKVNNEYSELTDEKRLEVFNNICSRTAARDLCDIIWLRSETTDQWFERRRNYTQSTAVMSMIGHILGLGDRHPSNLLLERGSARIVHIDFGDCFEQAMQRSQSAEYVPFRLTRMMINAMDMGGVKGVYGVTCEQTMQLLRLNKGGIMAMLEAFVLDPLAGCFKRENETEQQIDQEEYYEDEQNNNTIYISDEDEDDRWGSNKDSPPPPTYNTISKIITQQCKQNGNDGESMFGMLFGRSFGRFGVFNNEANRQTIESQAKQSISRVEQKLKGFEFGEGLMTVKTQVTKLIREAMSSENLSKMYLGWRALW</sequence>
<proteinExistence type="predicted"/>
<reference evidence="10 11" key="1">
    <citation type="submission" date="2019-03" db="EMBL/GenBank/DDBJ databases">
        <title>Single cell metagenomics reveals metabolic interactions within the superorganism composed of flagellate Streblomastix strix and complex community of Bacteroidetes bacteria on its surface.</title>
        <authorList>
            <person name="Treitli S.C."/>
            <person name="Kolisko M."/>
            <person name="Husnik F."/>
            <person name="Keeling P."/>
            <person name="Hampl V."/>
        </authorList>
    </citation>
    <scope>NUCLEOTIDE SEQUENCE [LARGE SCALE GENOMIC DNA]</scope>
    <source>
        <strain evidence="10">ST1C</strain>
    </source>
</reference>
<dbReference type="PROSITE" id="PS00916">
    <property type="entry name" value="PI3_4_KINASE_2"/>
    <property type="match status" value="1"/>
</dbReference>
<dbReference type="GO" id="GO:0031929">
    <property type="term" value="P:TOR signaling"/>
    <property type="evidence" value="ECO:0007669"/>
    <property type="project" value="TreeGrafter"/>
</dbReference>
<feature type="compositionally biased region" description="Low complexity" evidence="7">
    <location>
        <begin position="3257"/>
        <end position="3266"/>
    </location>
</feature>
<dbReference type="EMBL" id="SNRW01000130">
    <property type="protein sequence ID" value="KAA6403187.1"/>
    <property type="molecule type" value="Genomic_DNA"/>
</dbReference>
<dbReference type="InterPro" id="IPR003151">
    <property type="entry name" value="PIK-rel_kinase_FAT"/>
</dbReference>
<evidence type="ECO:0000256" key="6">
    <source>
        <dbReference type="SAM" id="Coils"/>
    </source>
</evidence>
<evidence type="ECO:0000256" key="5">
    <source>
        <dbReference type="ARBA" id="ARBA00022840"/>
    </source>
</evidence>
<dbReference type="Pfam" id="PF02260">
    <property type="entry name" value="FATC"/>
    <property type="match status" value="1"/>
</dbReference>
<dbReference type="GO" id="GO:0005634">
    <property type="term" value="C:nucleus"/>
    <property type="evidence" value="ECO:0007669"/>
    <property type="project" value="TreeGrafter"/>
</dbReference>
<feature type="compositionally biased region" description="Polar residues" evidence="7">
    <location>
        <begin position="3389"/>
        <end position="3406"/>
    </location>
</feature>
<evidence type="ECO:0000259" key="8">
    <source>
        <dbReference type="PROSITE" id="PS50290"/>
    </source>
</evidence>
<keyword evidence="4 10" id="KW-0418">Kinase</keyword>
<feature type="compositionally biased region" description="Basic and acidic residues" evidence="7">
    <location>
        <begin position="1602"/>
        <end position="1611"/>
    </location>
</feature>
<dbReference type="SMART" id="SM01343">
    <property type="entry name" value="FATC"/>
    <property type="match status" value="1"/>
</dbReference>
<dbReference type="InterPro" id="IPR016024">
    <property type="entry name" value="ARM-type_fold"/>
</dbReference>
<keyword evidence="6" id="KW-0175">Coiled coil</keyword>
<feature type="domain" description="FATC" evidence="9">
    <location>
        <begin position="4318"/>
        <end position="4350"/>
    </location>
</feature>
<dbReference type="SUPFAM" id="SSF48452">
    <property type="entry name" value="TPR-like"/>
    <property type="match status" value="1"/>
</dbReference>
<keyword evidence="3" id="KW-0547">Nucleotide-binding</keyword>
<dbReference type="OrthoDB" id="364657at2759"/>
<evidence type="ECO:0000256" key="4">
    <source>
        <dbReference type="ARBA" id="ARBA00022777"/>
    </source>
</evidence>
<dbReference type="GO" id="GO:0004674">
    <property type="term" value="F:protein serine/threonine kinase activity"/>
    <property type="evidence" value="ECO:0007669"/>
    <property type="project" value="UniProtKB-EC"/>
</dbReference>
<dbReference type="Gene3D" id="1.25.10.10">
    <property type="entry name" value="Leucine-rich Repeat Variant"/>
    <property type="match status" value="1"/>
</dbReference>
<dbReference type="Gene3D" id="3.30.1010.10">
    <property type="entry name" value="Phosphatidylinositol 3-kinase Catalytic Subunit, Chain A, domain 4"/>
    <property type="match status" value="1"/>
</dbReference>
<gene>
    <name evidence="10" type="ORF">EZS28_001289</name>
</gene>
<dbReference type="Proteomes" id="UP000324800">
    <property type="component" value="Unassembled WGS sequence"/>
</dbReference>
<feature type="compositionally biased region" description="Basic and acidic residues" evidence="7">
    <location>
        <begin position="538"/>
        <end position="547"/>
    </location>
</feature>
<dbReference type="InterPro" id="IPR011989">
    <property type="entry name" value="ARM-like"/>
</dbReference>
<feature type="compositionally biased region" description="Basic and acidic residues" evidence="7">
    <location>
        <begin position="3267"/>
        <end position="3279"/>
    </location>
</feature>
<feature type="region of interest" description="Disordered" evidence="7">
    <location>
        <begin position="2617"/>
        <end position="2666"/>
    </location>
</feature>
<dbReference type="PANTHER" id="PTHR11139">
    <property type="entry name" value="ATAXIA TELANGIECTASIA MUTATED ATM -RELATED"/>
    <property type="match status" value="1"/>
</dbReference>
<name>A0A5J4X7K3_9EUKA</name>
<dbReference type="EC" id="2.7.11.1" evidence="1"/>